<organism evidence="1 2">
    <name type="scientific">Paraburkholderia nemoris</name>
    <dbReference type="NCBI Taxonomy" id="2793076"/>
    <lineage>
        <taxon>Bacteria</taxon>
        <taxon>Pseudomonadati</taxon>
        <taxon>Pseudomonadota</taxon>
        <taxon>Betaproteobacteria</taxon>
        <taxon>Burkholderiales</taxon>
        <taxon>Burkholderiaceae</taxon>
        <taxon>Paraburkholderia</taxon>
    </lineage>
</organism>
<reference evidence="1 2" key="1">
    <citation type="submission" date="2021-02" db="EMBL/GenBank/DDBJ databases">
        <authorList>
            <person name="Vanwijnsberghe S."/>
        </authorList>
    </citation>
    <scope>NUCLEOTIDE SEQUENCE [LARGE SCALE GENOMIC DNA]</scope>
    <source>
        <strain evidence="1 2">R-69776</strain>
    </source>
</reference>
<evidence type="ECO:0008006" key="3">
    <source>
        <dbReference type="Google" id="ProtNLM"/>
    </source>
</evidence>
<dbReference type="EMBL" id="CAJNBH010000013">
    <property type="protein sequence ID" value="CAE6786064.1"/>
    <property type="molecule type" value="Genomic_DNA"/>
</dbReference>
<comment type="caution">
    <text evidence="1">The sequence shown here is derived from an EMBL/GenBank/DDBJ whole genome shotgun (WGS) entry which is preliminary data.</text>
</comment>
<proteinExistence type="predicted"/>
<keyword evidence="2" id="KW-1185">Reference proteome</keyword>
<dbReference type="RefSeq" id="WP_128576079.1">
    <property type="nucleotide sequence ID" value="NZ_CAJNBH010000013.1"/>
</dbReference>
<accession>A0ABM8S2V9</accession>
<dbReference type="Proteomes" id="UP000673821">
    <property type="component" value="Unassembled WGS sequence"/>
</dbReference>
<evidence type="ECO:0000313" key="1">
    <source>
        <dbReference type="EMBL" id="CAE6786064.1"/>
    </source>
</evidence>
<sequence>MIRPADWGEDLINIEAKISGSIKTEIIKHRSRNREFYKLYGYDWMVKPDNYQNGLEAMYQLWAIRMLADSPRNNSSRSRFCNIAVRLLPSAVASAESILNNGFRYIVISTAFLGLIKSYVWLQYSLFKIGKRHPSVENIIVTDILGGVEIESALRSRDPEVLGVVEKFVNIVIDYVRFRAPSLPPAKLYDLINDSNSGFHKFGLIITAVEAFLIYHELAHLLEHDFSQEGRSTKEELDADFVALSMLINHSATNKTGMLSYFLGPISGIQLFRLVEMVRRTIEHLEPSGKIAIAPEENAAYKRNALKNEEELSTRLHGLKVSMARYGMLQLAGPLFDDIATETHLPIVACQGYMLGQLGDSSPFDHYTTLLKQMGK</sequence>
<evidence type="ECO:0000313" key="2">
    <source>
        <dbReference type="Proteomes" id="UP000673821"/>
    </source>
</evidence>
<name>A0ABM8S2V9_9BURK</name>
<gene>
    <name evidence="1" type="ORF">R69776_04547</name>
</gene>
<protein>
    <recommendedName>
        <fullName evidence="3">Peptidase M48 domain-containing protein</fullName>
    </recommendedName>
</protein>